<evidence type="ECO:0000256" key="4">
    <source>
        <dbReference type="ARBA" id="ARBA00023136"/>
    </source>
</evidence>
<feature type="transmembrane region" description="Helical" evidence="6">
    <location>
        <begin position="179"/>
        <end position="201"/>
    </location>
</feature>
<dbReference type="GO" id="GO:0046583">
    <property type="term" value="F:monoatomic cation efflux transmembrane transporter activity"/>
    <property type="evidence" value="ECO:0007669"/>
    <property type="project" value="TreeGrafter"/>
</dbReference>
<feature type="transmembrane region" description="Helical" evidence="6">
    <location>
        <begin position="121"/>
        <end position="139"/>
    </location>
</feature>
<comment type="caution">
    <text evidence="7">The sequence shown here is derived from an EMBL/GenBank/DDBJ whole genome shotgun (WGS) entry which is preliminary data.</text>
</comment>
<accession>A0A7X2HPH9</accession>
<dbReference type="Pfam" id="PF03595">
    <property type="entry name" value="SLAC1"/>
    <property type="match status" value="1"/>
</dbReference>
<dbReference type="CDD" id="cd09323">
    <property type="entry name" value="TDT_SLAC1_like"/>
    <property type="match status" value="1"/>
</dbReference>
<dbReference type="Proteomes" id="UP000441032">
    <property type="component" value="Unassembled WGS sequence"/>
</dbReference>
<organism evidence="7 8">
    <name type="scientific">Ralstonia pickettii</name>
    <name type="common">Burkholderia pickettii</name>
    <dbReference type="NCBI Taxonomy" id="329"/>
    <lineage>
        <taxon>Bacteria</taxon>
        <taxon>Pseudomonadati</taxon>
        <taxon>Pseudomonadota</taxon>
        <taxon>Betaproteobacteria</taxon>
        <taxon>Burkholderiales</taxon>
        <taxon>Burkholderiaceae</taxon>
        <taxon>Ralstonia</taxon>
    </lineage>
</organism>
<feature type="compositionally biased region" description="Polar residues" evidence="5">
    <location>
        <begin position="1"/>
        <end position="11"/>
    </location>
</feature>
<feature type="transmembrane region" description="Helical" evidence="6">
    <location>
        <begin position="238"/>
        <end position="259"/>
    </location>
</feature>
<evidence type="ECO:0000256" key="2">
    <source>
        <dbReference type="ARBA" id="ARBA00022692"/>
    </source>
</evidence>
<feature type="region of interest" description="Disordered" evidence="5">
    <location>
        <begin position="1"/>
        <end position="21"/>
    </location>
</feature>
<sequence length="356" mass="37791">MSEANQSTARQLTHCPGNDPIHSGESAVQTLLGSQRQPSGDAASIRNLPVSLFASVMGIAGLSIAWRQASLQFGVSVRIAEAAGALALIVFVVLSAGYLAKAVRHPEAVIGEYRHPVTGNFFGTITIAMLLLSSVVAPMSQALAAVMWIAGTVSAIALCFAIASRLLGGKIDAAHAVPAWFIPGVATLDIAVAGAAMPMPWANEVNLFALAIGTMIAVLFFTMIMSRMIHHEPVPAGMVPSLLILMAPFEVGFLAYTNMVQHVDTFSALLFYFGLFLFLALAPKVFRRGVPFAAGWWAISFPMAALTIAALKYSMFTQVWPVKVAAIILLAILSIAIVLLLVRTLHWLLNGKLLAG</sequence>
<feature type="transmembrane region" description="Helical" evidence="6">
    <location>
        <begin position="294"/>
        <end position="314"/>
    </location>
</feature>
<name>A0A7X2HPH9_RALPI</name>
<keyword evidence="3 6" id="KW-1133">Transmembrane helix</keyword>
<dbReference type="RefSeq" id="WP_154207583.1">
    <property type="nucleotide sequence ID" value="NZ_JACAWZ010000008.1"/>
</dbReference>
<comment type="subcellular location">
    <subcellularLocation>
        <location evidence="1">Membrane</location>
        <topology evidence="1">Multi-pass membrane protein</topology>
    </subcellularLocation>
</comment>
<dbReference type="PANTHER" id="PTHR37955">
    <property type="entry name" value="TELLURITE RESISTANCE PROTEIN TEHA"/>
    <property type="match status" value="1"/>
</dbReference>
<protein>
    <submittedName>
        <fullName evidence="7">C4-dicarboxylate ABC transporter</fullName>
    </submittedName>
</protein>
<dbReference type="EMBL" id="WJYN01000006">
    <property type="protein sequence ID" value="MRT00306.1"/>
    <property type="molecule type" value="Genomic_DNA"/>
</dbReference>
<feature type="transmembrane region" description="Helical" evidence="6">
    <location>
        <begin position="48"/>
        <end position="67"/>
    </location>
</feature>
<evidence type="ECO:0000313" key="7">
    <source>
        <dbReference type="EMBL" id="MRT00306.1"/>
    </source>
</evidence>
<feature type="transmembrane region" description="Helical" evidence="6">
    <location>
        <begin position="265"/>
        <end position="282"/>
    </location>
</feature>
<feature type="transmembrane region" description="Helical" evidence="6">
    <location>
        <begin position="79"/>
        <end position="100"/>
    </location>
</feature>
<dbReference type="InterPro" id="IPR038665">
    <property type="entry name" value="Voltage-dep_anion_channel_sf"/>
</dbReference>
<feature type="transmembrane region" description="Helical" evidence="6">
    <location>
        <begin position="145"/>
        <end position="167"/>
    </location>
</feature>
<gene>
    <name evidence="7" type="ORF">GJQ57_16810</name>
</gene>
<evidence type="ECO:0000256" key="6">
    <source>
        <dbReference type="SAM" id="Phobius"/>
    </source>
</evidence>
<keyword evidence="4 6" id="KW-0472">Membrane</keyword>
<evidence type="ECO:0000256" key="3">
    <source>
        <dbReference type="ARBA" id="ARBA00022989"/>
    </source>
</evidence>
<dbReference type="GO" id="GO:0005886">
    <property type="term" value="C:plasma membrane"/>
    <property type="evidence" value="ECO:0007669"/>
    <property type="project" value="TreeGrafter"/>
</dbReference>
<evidence type="ECO:0000313" key="8">
    <source>
        <dbReference type="Proteomes" id="UP000441032"/>
    </source>
</evidence>
<dbReference type="AlphaFoldDB" id="A0A7X2HPH9"/>
<dbReference type="InterPro" id="IPR052951">
    <property type="entry name" value="Tellurite_res_ion_channel"/>
</dbReference>
<feature type="transmembrane region" description="Helical" evidence="6">
    <location>
        <begin position="207"/>
        <end position="226"/>
    </location>
</feature>
<proteinExistence type="predicted"/>
<dbReference type="Gene3D" id="1.50.10.150">
    <property type="entry name" value="Voltage-dependent anion channel"/>
    <property type="match status" value="1"/>
</dbReference>
<dbReference type="InterPro" id="IPR004695">
    <property type="entry name" value="SLAC1/Mae1/Ssu1/TehA"/>
</dbReference>
<evidence type="ECO:0000256" key="5">
    <source>
        <dbReference type="SAM" id="MobiDB-lite"/>
    </source>
</evidence>
<keyword evidence="2 6" id="KW-0812">Transmembrane</keyword>
<dbReference type="PANTHER" id="PTHR37955:SF1">
    <property type="entry name" value="DEP DOMAIN-CONTAINING PROTEIN"/>
    <property type="match status" value="1"/>
</dbReference>
<reference evidence="7 8" key="1">
    <citation type="submission" date="2019-11" db="EMBL/GenBank/DDBJ databases">
        <title>Phenotypic characterization of an OXA-22 and OXA-60 co-producing Ralstonia pickettii clinical strain.</title>
        <authorList>
            <person name="He F."/>
        </authorList>
    </citation>
    <scope>NUCLEOTIDE SEQUENCE [LARGE SCALE GENOMIC DNA]</scope>
    <source>
        <strain evidence="7 8">PSLESD1</strain>
    </source>
</reference>
<evidence type="ECO:0000256" key="1">
    <source>
        <dbReference type="ARBA" id="ARBA00004141"/>
    </source>
</evidence>
<feature type="transmembrane region" description="Helical" evidence="6">
    <location>
        <begin position="320"/>
        <end position="342"/>
    </location>
</feature>